<accession>A0A0E9XCZ0</accession>
<keyword evidence="1" id="KW-0732">Signal</keyword>
<dbReference type="Pfam" id="PF01498">
    <property type="entry name" value="HTH_Tnp_Tc3_2"/>
    <property type="match status" value="1"/>
</dbReference>
<sequence length="167" mass="19040">MWHCHRMPPVQQVSLSYFCLASAVPVNCKCCNCEVEMSRSNSSSATSGWPHKLRTGLPSAEVLARKNCLSSVATLITEFQTASGCNVSTRSSHRELHEMGFHGRATTHKPKITMRNAKRWLEWCKAHQHWTLKQWKHILCSVESCFTIWQMDKSGYGECRRTPLTSQ</sequence>
<feature type="signal peptide" evidence="1">
    <location>
        <begin position="1"/>
        <end position="23"/>
    </location>
</feature>
<protein>
    <recommendedName>
        <fullName evidence="2">Transposase Tc1-like domain-containing protein</fullName>
    </recommendedName>
</protein>
<name>A0A0E9XCZ0_ANGAN</name>
<organism evidence="3">
    <name type="scientific">Anguilla anguilla</name>
    <name type="common">European freshwater eel</name>
    <name type="synonym">Muraena anguilla</name>
    <dbReference type="NCBI Taxonomy" id="7936"/>
    <lineage>
        <taxon>Eukaryota</taxon>
        <taxon>Metazoa</taxon>
        <taxon>Chordata</taxon>
        <taxon>Craniata</taxon>
        <taxon>Vertebrata</taxon>
        <taxon>Euteleostomi</taxon>
        <taxon>Actinopterygii</taxon>
        <taxon>Neopterygii</taxon>
        <taxon>Teleostei</taxon>
        <taxon>Anguilliformes</taxon>
        <taxon>Anguillidae</taxon>
        <taxon>Anguilla</taxon>
    </lineage>
</organism>
<dbReference type="EMBL" id="GBXM01007965">
    <property type="protein sequence ID" value="JAI00613.1"/>
    <property type="molecule type" value="Transcribed_RNA"/>
</dbReference>
<dbReference type="AlphaFoldDB" id="A0A0E9XCZ0"/>
<feature type="domain" description="Transposase Tc1-like" evidence="2">
    <location>
        <begin position="64"/>
        <end position="129"/>
    </location>
</feature>
<dbReference type="GO" id="GO:0015074">
    <property type="term" value="P:DNA integration"/>
    <property type="evidence" value="ECO:0007669"/>
    <property type="project" value="InterPro"/>
</dbReference>
<dbReference type="Gene3D" id="3.30.420.10">
    <property type="entry name" value="Ribonuclease H-like superfamily/Ribonuclease H"/>
    <property type="match status" value="1"/>
</dbReference>
<reference evidence="3" key="1">
    <citation type="submission" date="2014-11" db="EMBL/GenBank/DDBJ databases">
        <authorList>
            <person name="Amaro Gonzalez C."/>
        </authorList>
    </citation>
    <scope>NUCLEOTIDE SEQUENCE</scope>
</reference>
<dbReference type="InterPro" id="IPR002492">
    <property type="entry name" value="Transposase_Tc1-like"/>
</dbReference>
<feature type="chain" id="PRO_5002435095" description="Transposase Tc1-like domain-containing protein" evidence="1">
    <location>
        <begin position="24"/>
        <end position="167"/>
    </location>
</feature>
<reference evidence="3" key="2">
    <citation type="journal article" date="2015" name="Fish Shellfish Immunol.">
        <title>Early steps in the European eel (Anguilla anguilla)-Vibrio vulnificus interaction in the gills: Role of the RtxA13 toxin.</title>
        <authorList>
            <person name="Callol A."/>
            <person name="Pajuelo D."/>
            <person name="Ebbesson L."/>
            <person name="Teles M."/>
            <person name="MacKenzie S."/>
            <person name="Amaro C."/>
        </authorList>
    </citation>
    <scope>NUCLEOTIDE SEQUENCE</scope>
</reference>
<proteinExistence type="predicted"/>
<dbReference type="GO" id="GO:0006313">
    <property type="term" value="P:DNA transposition"/>
    <property type="evidence" value="ECO:0007669"/>
    <property type="project" value="InterPro"/>
</dbReference>
<dbReference type="GO" id="GO:0003677">
    <property type="term" value="F:DNA binding"/>
    <property type="evidence" value="ECO:0007669"/>
    <property type="project" value="InterPro"/>
</dbReference>
<evidence type="ECO:0000259" key="2">
    <source>
        <dbReference type="Pfam" id="PF01498"/>
    </source>
</evidence>
<evidence type="ECO:0000256" key="1">
    <source>
        <dbReference type="SAM" id="SignalP"/>
    </source>
</evidence>
<dbReference type="InterPro" id="IPR036397">
    <property type="entry name" value="RNaseH_sf"/>
</dbReference>
<evidence type="ECO:0000313" key="3">
    <source>
        <dbReference type="EMBL" id="JAI00613.1"/>
    </source>
</evidence>